<name>M2WEU1_9MICC</name>
<comment type="caution">
    <text evidence="1">The sequence shown here is derived from an EMBL/GenBank/DDBJ whole genome shotgun (WGS) entry which is preliminary data.</text>
</comment>
<evidence type="ECO:0000313" key="1">
    <source>
        <dbReference type="EMBL" id="EME37052.1"/>
    </source>
</evidence>
<dbReference type="AlphaFoldDB" id="M2WEU1"/>
<reference evidence="1 2" key="1">
    <citation type="journal article" date="2014" name="Genome Announc.">
        <title>Draft Genome Sequence of Kocuria palustris PEL.</title>
        <authorList>
            <person name="Sharma G."/>
            <person name="Khatri I."/>
            <person name="Subramanian S."/>
        </authorList>
    </citation>
    <scope>NUCLEOTIDE SEQUENCE [LARGE SCALE GENOMIC DNA]</scope>
    <source>
        <strain evidence="1 2">PEL</strain>
    </source>
</reference>
<proteinExistence type="predicted"/>
<dbReference type="Proteomes" id="UP000009877">
    <property type="component" value="Unassembled WGS sequence"/>
</dbReference>
<accession>M2WEU1</accession>
<organism evidence="1 2">
    <name type="scientific">Kocuria palustris PEL</name>
    <dbReference type="NCBI Taxonomy" id="1236550"/>
    <lineage>
        <taxon>Bacteria</taxon>
        <taxon>Bacillati</taxon>
        <taxon>Actinomycetota</taxon>
        <taxon>Actinomycetes</taxon>
        <taxon>Micrococcales</taxon>
        <taxon>Micrococcaceae</taxon>
        <taxon>Kocuria</taxon>
    </lineage>
</organism>
<keyword evidence="2" id="KW-1185">Reference proteome</keyword>
<gene>
    <name evidence="1" type="ORF">C884_02208</name>
</gene>
<dbReference type="EMBL" id="ANHZ02000006">
    <property type="protein sequence ID" value="EME37052.1"/>
    <property type="molecule type" value="Genomic_DNA"/>
</dbReference>
<protein>
    <submittedName>
        <fullName evidence="1">Uncharacterized protein</fullName>
    </submittedName>
</protein>
<evidence type="ECO:0000313" key="2">
    <source>
        <dbReference type="Proteomes" id="UP000009877"/>
    </source>
</evidence>
<sequence length="40" mass="4152">MTLGAPAPPAEAAEPQMEHLILGQLAAADDPRASRRPFGP</sequence>